<keyword evidence="2" id="KW-1185">Reference proteome</keyword>
<dbReference type="AlphaFoldDB" id="A0AAJ0E491"/>
<evidence type="ECO:0000313" key="1">
    <source>
        <dbReference type="EMBL" id="KAK1535012.1"/>
    </source>
</evidence>
<reference evidence="1 2" key="1">
    <citation type="submission" date="2016-10" db="EMBL/GenBank/DDBJ databases">
        <title>The genome sequence of Colletotrichum fioriniae PJ7.</title>
        <authorList>
            <person name="Baroncelli R."/>
        </authorList>
    </citation>
    <scope>NUCLEOTIDE SEQUENCE [LARGE SCALE GENOMIC DNA]</scope>
    <source>
        <strain evidence="1 2">IMI 309622</strain>
    </source>
</reference>
<organism evidence="1 2">
    <name type="scientific">Colletotrichum costaricense</name>
    <dbReference type="NCBI Taxonomy" id="1209916"/>
    <lineage>
        <taxon>Eukaryota</taxon>
        <taxon>Fungi</taxon>
        <taxon>Dikarya</taxon>
        <taxon>Ascomycota</taxon>
        <taxon>Pezizomycotina</taxon>
        <taxon>Sordariomycetes</taxon>
        <taxon>Hypocreomycetidae</taxon>
        <taxon>Glomerellales</taxon>
        <taxon>Glomerellaceae</taxon>
        <taxon>Colletotrichum</taxon>
        <taxon>Colletotrichum acutatum species complex</taxon>
    </lineage>
</organism>
<evidence type="ECO:0000313" key="2">
    <source>
        <dbReference type="Proteomes" id="UP001240678"/>
    </source>
</evidence>
<name>A0AAJ0E491_9PEZI</name>
<dbReference type="Proteomes" id="UP001240678">
    <property type="component" value="Unassembled WGS sequence"/>
</dbReference>
<protein>
    <submittedName>
        <fullName evidence="1">Uncharacterized protein</fullName>
    </submittedName>
</protein>
<comment type="caution">
    <text evidence="1">The sequence shown here is derived from an EMBL/GenBank/DDBJ whole genome shotgun (WGS) entry which is preliminary data.</text>
</comment>
<dbReference type="EMBL" id="MOOE01000003">
    <property type="protein sequence ID" value="KAK1535012.1"/>
    <property type="molecule type" value="Genomic_DNA"/>
</dbReference>
<gene>
    <name evidence="1" type="ORF">CCOS01_03764</name>
</gene>
<proteinExistence type="predicted"/>
<accession>A0AAJ0E491</accession>
<sequence>MPDPTLAAFRSPIATLTIPVI</sequence>